<organism evidence="2 3">
    <name type="scientific">Channa striata</name>
    <name type="common">Snakehead murrel</name>
    <name type="synonym">Ophicephalus striatus</name>
    <dbReference type="NCBI Taxonomy" id="64152"/>
    <lineage>
        <taxon>Eukaryota</taxon>
        <taxon>Metazoa</taxon>
        <taxon>Chordata</taxon>
        <taxon>Craniata</taxon>
        <taxon>Vertebrata</taxon>
        <taxon>Euteleostomi</taxon>
        <taxon>Actinopterygii</taxon>
        <taxon>Neopterygii</taxon>
        <taxon>Teleostei</taxon>
        <taxon>Neoteleostei</taxon>
        <taxon>Acanthomorphata</taxon>
        <taxon>Anabantaria</taxon>
        <taxon>Anabantiformes</taxon>
        <taxon>Channoidei</taxon>
        <taxon>Channidae</taxon>
        <taxon>Channa</taxon>
    </lineage>
</organism>
<name>A0AA88SL63_CHASR</name>
<comment type="caution">
    <text evidence="2">The sequence shown here is derived from an EMBL/GenBank/DDBJ whole genome shotgun (WGS) entry which is preliminary data.</text>
</comment>
<evidence type="ECO:0000313" key="3">
    <source>
        <dbReference type="Proteomes" id="UP001187415"/>
    </source>
</evidence>
<evidence type="ECO:0000313" key="2">
    <source>
        <dbReference type="EMBL" id="KAK2837398.1"/>
    </source>
</evidence>
<gene>
    <name evidence="2" type="ORF">Q5P01_014610</name>
</gene>
<accession>A0AA88SL63</accession>
<reference evidence="2" key="1">
    <citation type="submission" date="2023-07" db="EMBL/GenBank/DDBJ databases">
        <title>Chromosome-level Genome Assembly of Striped Snakehead (Channa striata).</title>
        <authorList>
            <person name="Liu H."/>
        </authorList>
    </citation>
    <scope>NUCLEOTIDE SEQUENCE</scope>
    <source>
        <strain evidence="2">Gz</strain>
        <tissue evidence="2">Muscle</tissue>
    </source>
</reference>
<dbReference type="Proteomes" id="UP001187415">
    <property type="component" value="Unassembled WGS sequence"/>
</dbReference>
<feature type="compositionally biased region" description="Basic and acidic residues" evidence="1">
    <location>
        <begin position="92"/>
        <end position="102"/>
    </location>
</feature>
<evidence type="ECO:0000256" key="1">
    <source>
        <dbReference type="SAM" id="MobiDB-lite"/>
    </source>
</evidence>
<dbReference type="EMBL" id="JAUPFM010000011">
    <property type="protein sequence ID" value="KAK2837398.1"/>
    <property type="molecule type" value="Genomic_DNA"/>
</dbReference>
<protein>
    <submittedName>
        <fullName evidence="2">Uncharacterized protein</fullName>
    </submittedName>
</protein>
<proteinExistence type="predicted"/>
<keyword evidence="3" id="KW-1185">Reference proteome</keyword>
<feature type="region of interest" description="Disordered" evidence="1">
    <location>
        <begin position="43"/>
        <end position="102"/>
    </location>
</feature>
<sequence>MHAGICLPVRAVRPGAWRTPYFMNGWVWHWRLATRLSSLRSSTGAGVRNITAARERHRRKGRGGEERDADSGISPLPQRGQTSGEDICFMGRSERRALPRSN</sequence>
<dbReference type="AlphaFoldDB" id="A0AA88SL63"/>